<protein>
    <submittedName>
        <fullName evidence="2">Uncharacterized protein</fullName>
    </submittedName>
</protein>
<organism evidence="1 2">
    <name type="scientific">Panagrolaimus sp. ES5</name>
    <dbReference type="NCBI Taxonomy" id="591445"/>
    <lineage>
        <taxon>Eukaryota</taxon>
        <taxon>Metazoa</taxon>
        <taxon>Ecdysozoa</taxon>
        <taxon>Nematoda</taxon>
        <taxon>Chromadorea</taxon>
        <taxon>Rhabditida</taxon>
        <taxon>Tylenchina</taxon>
        <taxon>Panagrolaimomorpha</taxon>
        <taxon>Panagrolaimoidea</taxon>
        <taxon>Panagrolaimidae</taxon>
        <taxon>Panagrolaimus</taxon>
    </lineage>
</organism>
<sequence length="116" mass="12428">MKALMDKGSDTSTTPNTSPSKSITSNPPVNFSVGEGRINQLESFYGGQLPPYPGSPSRGTLERRISPPPLRTPNSDTLQRQVFEGRPQSGHGHYSPPPTLSQRRVGGGGHTNSDDL</sequence>
<proteinExistence type="predicted"/>
<accession>A0AC34FY89</accession>
<reference evidence="2" key="1">
    <citation type="submission" date="2022-11" db="UniProtKB">
        <authorList>
            <consortium name="WormBaseParasite"/>
        </authorList>
    </citation>
    <scope>IDENTIFICATION</scope>
</reference>
<dbReference type="Proteomes" id="UP000887579">
    <property type="component" value="Unplaced"/>
</dbReference>
<evidence type="ECO:0000313" key="1">
    <source>
        <dbReference type="Proteomes" id="UP000887579"/>
    </source>
</evidence>
<dbReference type="WBParaSite" id="ES5_v2.g22440.t1">
    <property type="protein sequence ID" value="ES5_v2.g22440.t1"/>
    <property type="gene ID" value="ES5_v2.g22440"/>
</dbReference>
<evidence type="ECO:0000313" key="2">
    <source>
        <dbReference type="WBParaSite" id="ES5_v2.g22440.t1"/>
    </source>
</evidence>
<name>A0AC34FY89_9BILA</name>